<dbReference type="SUPFAM" id="SSF51695">
    <property type="entry name" value="PLC-like phosphodiesterases"/>
    <property type="match status" value="1"/>
</dbReference>
<feature type="signal peptide" evidence="1">
    <location>
        <begin position="1"/>
        <end position="29"/>
    </location>
</feature>
<name>A0A9J6BDQ1_POLVA</name>
<evidence type="ECO:0000256" key="1">
    <source>
        <dbReference type="SAM" id="SignalP"/>
    </source>
</evidence>
<dbReference type="PANTHER" id="PTHR13593">
    <property type="match status" value="1"/>
</dbReference>
<dbReference type="AlphaFoldDB" id="A0A9J6BDQ1"/>
<organism evidence="2 3">
    <name type="scientific">Polypedilum vanderplanki</name>
    <name type="common">Sleeping chironomid midge</name>
    <dbReference type="NCBI Taxonomy" id="319348"/>
    <lineage>
        <taxon>Eukaryota</taxon>
        <taxon>Metazoa</taxon>
        <taxon>Ecdysozoa</taxon>
        <taxon>Arthropoda</taxon>
        <taxon>Hexapoda</taxon>
        <taxon>Insecta</taxon>
        <taxon>Pterygota</taxon>
        <taxon>Neoptera</taxon>
        <taxon>Endopterygota</taxon>
        <taxon>Diptera</taxon>
        <taxon>Nematocera</taxon>
        <taxon>Chironomoidea</taxon>
        <taxon>Chironomidae</taxon>
        <taxon>Chironominae</taxon>
        <taxon>Polypedilum</taxon>
        <taxon>Polypedilum</taxon>
    </lineage>
</organism>
<evidence type="ECO:0000313" key="2">
    <source>
        <dbReference type="EMBL" id="KAG5667980.1"/>
    </source>
</evidence>
<dbReference type="OrthoDB" id="1046782at2759"/>
<dbReference type="GO" id="GO:0006629">
    <property type="term" value="P:lipid metabolic process"/>
    <property type="evidence" value="ECO:0007669"/>
    <property type="project" value="InterPro"/>
</dbReference>
<comment type="caution">
    <text evidence="2">The sequence shown here is derived from an EMBL/GenBank/DDBJ whole genome shotgun (WGS) entry which is preliminary data.</text>
</comment>
<dbReference type="Proteomes" id="UP001107558">
    <property type="component" value="Chromosome 4"/>
</dbReference>
<feature type="chain" id="PRO_5039942802" evidence="1">
    <location>
        <begin position="30"/>
        <end position="438"/>
    </location>
</feature>
<sequence>MKCVRQKSINFHLATILFLCALTNKLCDGFLTDNFYSRPSLYLTVNPKNHQIDINWFNLPDTKILQSTILITTDSTNPLTNNYENVVYEFIVDRADGRQATNLTKNFTNTFDINTRCYDFWIFFIQNDQMKVQNCFQLHPTWMNDMKNILINRKVRDLFLPGTHDSASYKRGFDPTYMDNLITKYSLTQDDDIKSQLYHGIRYLDLRIGYYRSNDEKFWANHGITRIQPLSDVLKQVKDFVDATNEIVILDFQEFPVGFRNSFETHQQLVMYLFQELSNYAVDPAIGWDVTLGDIWYRGNRIIVAYDYHSIVQEHSTFLFPSVRQRWGKVKEGFASLEKFLKESRENMSRESQFFSRPYAEMAELTPEAIDVITNRYGGLRKMADSVNWHVTRMYHGEFGRRANIVAVDFYLATNIIEIAIEWNKRKFDNGENYGNIE</sequence>
<dbReference type="PROSITE" id="PS50007">
    <property type="entry name" value="PIPLC_X_DOMAIN"/>
    <property type="match status" value="1"/>
</dbReference>
<gene>
    <name evidence="2" type="ORF">PVAND_015938</name>
</gene>
<dbReference type="EMBL" id="JADBJN010000004">
    <property type="protein sequence ID" value="KAG5667980.1"/>
    <property type="molecule type" value="Genomic_DNA"/>
</dbReference>
<evidence type="ECO:0000313" key="3">
    <source>
        <dbReference type="Proteomes" id="UP001107558"/>
    </source>
</evidence>
<keyword evidence="1" id="KW-0732">Signal</keyword>
<dbReference type="GO" id="GO:0008081">
    <property type="term" value="F:phosphoric diester hydrolase activity"/>
    <property type="evidence" value="ECO:0007669"/>
    <property type="project" value="InterPro"/>
</dbReference>
<reference evidence="2" key="1">
    <citation type="submission" date="2021-03" db="EMBL/GenBank/DDBJ databases">
        <title>Chromosome level genome of the anhydrobiotic midge Polypedilum vanderplanki.</title>
        <authorList>
            <person name="Yoshida Y."/>
            <person name="Kikawada T."/>
            <person name="Gusev O."/>
        </authorList>
    </citation>
    <scope>NUCLEOTIDE SEQUENCE</scope>
    <source>
        <strain evidence="2">NIAS01</strain>
        <tissue evidence="2">Whole body or cell culture</tissue>
    </source>
</reference>
<keyword evidence="3" id="KW-1185">Reference proteome</keyword>
<proteinExistence type="predicted"/>
<dbReference type="InterPro" id="IPR051057">
    <property type="entry name" value="PI-PLC_domain"/>
</dbReference>
<dbReference type="InterPro" id="IPR017946">
    <property type="entry name" value="PLC-like_Pdiesterase_TIM-brl"/>
</dbReference>
<accession>A0A9J6BDQ1</accession>
<protein>
    <submittedName>
        <fullName evidence="2">Uncharacterized protein</fullName>
    </submittedName>
</protein>
<dbReference type="PANTHER" id="PTHR13593:SF149">
    <property type="entry name" value="PHOSPHATIDYLINOSITOL-SPECIFIC PHOSPHOLIPASE C X DOMAIN CONTAINING, ISOFORM A"/>
    <property type="match status" value="1"/>
</dbReference>
<dbReference type="Gene3D" id="3.20.20.190">
    <property type="entry name" value="Phosphatidylinositol (PI) phosphodiesterase"/>
    <property type="match status" value="1"/>
</dbReference>